<dbReference type="InterPro" id="IPR023393">
    <property type="entry name" value="START-like_dom_sf"/>
</dbReference>
<keyword evidence="6" id="KW-1185">Reference proteome</keyword>
<accession>A0AAU9S4U5</accession>
<dbReference type="AlphaFoldDB" id="A0AAU9S4U5"/>
<comment type="caution">
    <text evidence="5">The sequence shown here is derived from an EMBL/GenBank/DDBJ whole genome shotgun (WGS) entry which is preliminary data.</text>
</comment>
<dbReference type="PANTHER" id="PTHR31213:SF55">
    <property type="entry name" value="STRESS-INDUCED PROTEIN SAM22"/>
    <property type="match status" value="1"/>
</dbReference>
<dbReference type="GO" id="GO:0038023">
    <property type="term" value="F:signaling receptor activity"/>
    <property type="evidence" value="ECO:0007669"/>
    <property type="project" value="InterPro"/>
</dbReference>
<protein>
    <recommendedName>
        <fullName evidence="4">Bet v I/Major latex protein domain-containing protein</fullName>
    </recommendedName>
</protein>
<dbReference type="Proteomes" id="UP000836841">
    <property type="component" value="Unassembled WGS sequence"/>
</dbReference>
<evidence type="ECO:0000256" key="3">
    <source>
        <dbReference type="ARBA" id="ARBA00023265"/>
    </source>
</evidence>
<dbReference type="SMART" id="SM01037">
    <property type="entry name" value="Bet_v_1"/>
    <property type="match status" value="1"/>
</dbReference>
<sequence>MGMITYETEITSSIPPAKLFKSFVLDANNLIPKVFLQAIKSVEILEGDGGLVTIKLATFSEAKKAQSHYRHAKQRIDGIDKENFTYCYSIIEGDGIDKENFTYCYSIIEGDALGETVESISYETKILPSPEGGSICKNTSKHHTKGDAHLTEEEIKCGKEKSLKVMEGPELSSSPVLAEVRFYMFSSTVLGCALFS</sequence>
<dbReference type="GO" id="GO:0004864">
    <property type="term" value="F:protein phosphatase inhibitor activity"/>
    <property type="evidence" value="ECO:0007669"/>
    <property type="project" value="InterPro"/>
</dbReference>
<proteinExistence type="inferred from homology"/>
<reference evidence="5 6" key="1">
    <citation type="submission" date="2022-03" db="EMBL/GenBank/DDBJ databases">
        <authorList>
            <person name="Nunn A."/>
            <person name="Chopra R."/>
            <person name="Nunn A."/>
            <person name="Contreras Garrido A."/>
        </authorList>
    </citation>
    <scope>NUCLEOTIDE SEQUENCE [LARGE SCALE GENOMIC DNA]</scope>
</reference>
<gene>
    <name evidence="5" type="ORF">TAV2_LOCUS12199</name>
</gene>
<evidence type="ECO:0000256" key="2">
    <source>
        <dbReference type="ARBA" id="ARBA00022821"/>
    </source>
</evidence>
<dbReference type="GO" id="GO:0010427">
    <property type="term" value="F:abscisic acid binding"/>
    <property type="evidence" value="ECO:0007669"/>
    <property type="project" value="InterPro"/>
</dbReference>
<dbReference type="GO" id="GO:0005737">
    <property type="term" value="C:cytoplasm"/>
    <property type="evidence" value="ECO:0007669"/>
    <property type="project" value="TreeGrafter"/>
</dbReference>
<dbReference type="CDD" id="cd07816">
    <property type="entry name" value="Bet_v1-like"/>
    <property type="match status" value="1"/>
</dbReference>
<evidence type="ECO:0000259" key="4">
    <source>
        <dbReference type="SMART" id="SM01037"/>
    </source>
</evidence>
<dbReference type="InterPro" id="IPR000916">
    <property type="entry name" value="Bet_v_I/MLP"/>
</dbReference>
<dbReference type="PANTHER" id="PTHR31213">
    <property type="entry name" value="OS08G0374000 PROTEIN-RELATED"/>
    <property type="match status" value="1"/>
</dbReference>
<dbReference type="FunFam" id="3.30.530.20:FF:000007">
    <property type="entry name" value="Major pollen allergen Bet v 1-A"/>
    <property type="match status" value="2"/>
</dbReference>
<dbReference type="PRINTS" id="PR00634">
    <property type="entry name" value="BETALLERGEN"/>
</dbReference>
<dbReference type="Pfam" id="PF00407">
    <property type="entry name" value="Bet_v_1"/>
    <property type="match status" value="2"/>
</dbReference>
<dbReference type="GO" id="GO:0006952">
    <property type="term" value="P:defense response"/>
    <property type="evidence" value="ECO:0007669"/>
    <property type="project" value="UniProtKB-KW"/>
</dbReference>
<dbReference type="InterPro" id="IPR050279">
    <property type="entry name" value="Plant_def-hormone_signal"/>
</dbReference>
<dbReference type="InterPro" id="IPR024949">
    <property type="entry name" value="Bet_v_I_allergen"/>
</dbReference>
<keyword evidence="3" id="KW-0568">Pathogenesis-related protein</keyword>
<feature type="domain" description="Bet v I/Major latex protein" evidence="4">
    <location>
        <begin position="1"/>
        <end position="153"/>
    </location>
</feature>
<dbReference type="Gene3D" id="3.30.530.20">
    <property type="match status" value="2"/>
</dbReference>
<organism evidence="5 6">
    <name type="scientific">Thlaspi arvense</name>
    <name type="common">Field penny-cress</name>
    <dbReference type="NCBI Taxonomy" id="13288"/>
    <lineage>
        <taxon>Eukaryota</taxon>
        <taxon>Viridiplantae</taxon>
        <taxon>Streptophyta</taxon>
        <taxon>Embryophyta</taxon>
        <taxon>Tracheophyta</taxon>
        <taxon>Spermatophyta</taxon>
        <taxon>Magnoliopsida</taxon>
        <taxon>eudicotyledons</taxon>
        <taxon>Gunneridae</taxon>
        <taxon>Pentapetalae</taxon>
        <taxon>rosids</taxon>
        <taxon>malvids</taxon>
        <taxon>Brassicales</taxon>
        <taxon>Brassicaceae</taxon>
        <taxon>Thlaspideae</taxon>
        <taxon>Thlaspi</taxon>
    </lineage>
</organism>
<comment type="similarity">
    <text evidence="1">Belongs to the BetVI family.</text>
</comment>
<dbReference type="EMBL" id="CAJVSB020000685">
    <property type="protein sequence ID" value="CAH2057540.1"/>
    <property type="molecule type" value="Genomic_DNA"/>
</dbReference>
<keyword evidence="2" id="KW-0611">Plant defense</keyword>
<evidence type="ECO:0000313" key="6">
    <source>
        <dbReference type="Proteomes" id="UP000836841"/>
    </source>
</evidence>
<dbReference type="SUPFAM" id="SSF55961">
    <property type="entry name" value="Bet v1-like"/>
    <property type="match status" value="2"/>
</dbReference>
<dbReference type="GO" id="GO:0009738">
    <property type="term" value="P:abscisic acid-activated signaling pathway"/>
    <property type="evidence" value="ECO:0007669"/>
    <property type="project" value="InterPro"/>
</dbReference>
<dbReference type="GO" id="GO:0005634">
    <property type="term" value="C:nucleus"/>
    <property type="evidence" value="ECO:0007669"/>
    <property type="project" value="TreeGrafter"/>
</dbReference>
<evidence type="ECO:0000313" key="5">
    <source>
        <dbReference type="EMBL" id="CAH2057540.1"/>
    </source>
</evidence>
<name>A0AAU9S4U5_THLAR</name>
<evidence type="ECO:0000256" key="1">
    <source>
        <dbReference type="ARBA" id="ARBA00009744"/>
    </source>
</evidence>